<dbReference type="EMBL" id="JAJDLA010000029">
    <property type="protein sequence ID" value="MCB8606517.1"/>
    <property type="molecule type" value="Genomic_DNA"/>
</dbReference>
<protein>
    <submittedName>
        <fullName evidence="1">Uncharacterized protein</fullName>
    </submittedName>
</protein>
<dbReference type="Proteomes" id="UP001198010">
    <property type="component" value="Unassembled WGS sequence"/>
</dbReference>
<organism evidence="1 2">
    <name type="scientific">Veillonella nakazawae</name>
    <dbReference type="NCBI Taxonomy" id="2682456"/>
    <lineage>
        <taxon>Bacteria</taxon>
        <taxon>Bacillati</taxon>
        <taxon>Bacillota</taxon>
        <taxon>Negativicutes</taxon>
        <taxon>Veillonellales</taxon>
        <taxon>Veillonellaceae</taxon>
        <taxon>Veillonella</taxon>
    </lineage>
</organism>
<evidence type="ECO:0000313" key="2">
    <source>
        <dbReference type="Proteomes" id="UP001198010"/>
    </source>
</evidence>
<gene>
    <name evidence="1" type="ORF">LJD63_09620</name>
</gene>
<name>A0AB35HF83_9FIRM</name>
<evidence type="ECO:0000313" key="1">
    <source>
        <dbReference type="EMBL" id="MCB8606517.1"/>
    </source>
</evidence>
<reference evidence="1" key="1">
    <citation type="submission" date="2021-10" db="EMBL/GenBank/DDBJ databases">
        <title>Collection of gut derived symbiotic bacterial strains cultured from healthy donors.</title>
        <authorList>
            <person name="Lin H."/>
            <person name="Littmann E."/>
            <person name="Kohout C."/>
            <person name="Pamer E.G."/>
        </authorList>
    </citation>
    <scope>NUCLEOTIDE SEQUENCE</scope>
    <source>
        <strain evidence="1">DFI.4.35</strain>
    </source>
</reference>
<dbReference type="RefSeq" id="WP_227283824.1">
    <property type="nucleotide sequence ID" value="NZ_JAJDLA010000029.1"/>
</dbReference>
<sequence length="53" mass="6147">MIQQDTKIIDHSTSDEAPIITSDTNKEVKKRIKGISQQVLKRNYDLYKALENK</sequence>
<comment type="caution">
    <text evidence="1">The sequence shown here is derived from an EMBL/GenBank/DDBJ whole genome shotgun (WGS) entry which is preliminary data.</text>
</comment>
<dbReference type="AlphaFoldDB" id="A0AB35HF83"/>
<accession>A0AB35HF83</accession>
<proteinExistence type="predicted"/>